<comment type="subcellular location">
    <subcellularLocation>
        <location evidence="5">Bacterial microcompartment</location>
    </subcellularLocation>
</comment>
<comment type="function">
    <text evidence="5">Catalyzes the deamination of various vicinal amino-alcohols to oxo compounds. Allows this organism to utilize ethanolamine as the sole source of nitrogen and carbon in the presence of external vitamin B12.</text>
</comment>
<dbReference type="PANTHER" id="PTHR39330:SF1">
    <property type="entry name" value="ETHANOLAMINE AMMONIA-LYASE SMALL SUBUNIT"/>
    <property type="match status" value="1"/>
</dbReference>
<keyword evidence="1 5" id="KW-0846">Cobalamin</keyword>
<evidence type="ECO:0000256" key="5">
    <source>
        <dbReference type="HAMAP-Rule" id="MF_00601"/>
    </source>
</evidence>
<dbReference type="InterPro" id="IPR009246">
    <property type="entry name" value="EutC"/>
</dbReference>
<evidence type="ECO:0000313" key="6">
    <source>
        <dbReference type="EMBL" id="AJE47561.1"/>
    </source>
</evidence>
<feature type="binding site" evidence="5">
    <location>
        <position position="195"/>
    </location>
    <ligand>
        <name>adenosylcob(III)alamin</name>
        <dbReference type="ChEBI" id="CHEBI:18408"/>
    </ligand>
</feature>
<keyword evidence="7" id="KW-1185">Reference proteome</keyword>
<dbReference type="HAMAP" id="MF_00601">
    <property type="entry name" value="EutC"/>
    <property type="match status" value="1"/>
</dbReference>
<feature type="binding site" evidence="5">
    <location>
        <position position="166"/>
    </location>
    <ligand>
        <name>adenosylcob(III)alamin</name>
        <dbReference type="ChEBI" id="CHEBI:18408"/>
    </ligand>
</feature>
<keyword evidence="3 5" id="KW-0170">Cobalt</keyword>
<dbReference type="GO" id="GO:0031419">
    <property type="term" value="F:cobalamin binding"/>
    <property type="evidence" value="ECO:0007669"/>
    <property type="project" value="UniProtKB-UniRule"/>
</dbReference>
<dbReference type="GO" id="GO:0006520">
    <property type="term" value="P:amino acid metabolic process"/>
    <property type="evidence" value="ECO:0007669"/>
    <property type="project" value="InterPro"/>
</dbReference>
<sequence>MNGTLKSRLEALAALTPSRVRLDFAGGPVPLDRLLSFQEDHAAARDAITERPDWPGLAAALDRPVQLVQSRAPDRASYLRRPDLGRRLARGTEVAESRPSLAIVIADGLSPPAVMAHAAPLVAALDGVCAASRGAPVFLAEQARVAIGDEIGALCGARLVLVLIGERPGLTVSDSLGAYLTWAPAPGTRDSARNCVSNIHARGGLSYTAAAARLAWLIAQAGERRVTGIGLKDESPNLISAKDRIPER</sequence>
<protein>
    <recommendedName>
        <fullName evidence="5">Ethanolamine ammonia-lyase small subunit</fullName>
        <shortName evidence="5">EAL small subunit</shortName>
        <ecNumber evidence="5">4.3.1.7</ecNumber>
    </recommendedName>
</protein>
<comment type="catalytic activity">
    <reaction evidence="5">
        <text>ethanolamine = acetaldehyde + NH4(+)</text>
        <dbReference type="Rhea" id="RHEA:15313"/>
        <dbReference type="ChEBI" id="CHEBI:15343"/>
        <dbReference type="ChEBI" id="CHEBI:28938"/>
        <dbReference type="ChEBI" id="CHEBI:57603"/>
        <dbReference type="EC" id="4.3.1.7"/>
    </reaction>
</comment>
<evidence type="ECO:0000256" key="1">
    <source>
        <dbReference type="ARBA" id="ARBA00022628"/>
    </source>
</evidence>
<dbReference type="Pfam" id="PF05985">
    <property type="entry name" value="EutC"/>
    <property type="match status" value="1"/>
</dbReference>
<organism evidence="6 7">
    <name type="scientific">Celeribacter indicus</name>
    <dbReference type="NCBI Taxonomy" id="1208324"/>
    <lineage>
        <taxon>Bacteria</taxon>
        <taxon>Pseudomonadati</taxon>
        <taxon>Pseudomonadota</taxon>
        <taxon>Alphaproteobacteria</taxon>
        <taxon>Rhodobacterales</taxon>
        <taxon>Roseobacteraceae</taxon>
        <taxon>Celeribacter</taxon>
    </lineage>
</organism>
<dbReference type="EMBL" id="CP004393">
    <property type="protein sequence ID" value="AJE47561.1"/>
    <property type="molecule type" value="Genomic_DNA"/>
</dbReference>
<comment type="cofactor">
    <cofactor evidence="5">
        <name>adenosylcob(III)alamin</name>
        <dbReference type="ChEBI" id="CHEBI:18408"/>
    </cofactor>
    <text evidence="5">Binds between the large and small subunits.</text>
</comment>
<gene>
    <name evidence="5" type="primary">eutC</name>
    <name evidence="6" type="ORF">P73_2846</name>
</gene>
<dbReference type="Gene3D" id="1.10.30.40">
    <property type="entry name" value="Ethanolamine ammonia-lyase light chain (EutC), N-terminal domain"/>
    <property type="match status" value="1"/>
</dbReference>
<dbReference type="NCBIfam" id="NF003971">
    <property type="entry name" value="PRK05465.1"/>
    <property type="match status" value="1"/>
</dbReference>
<evidence type="ECO:0000256" key="4">
    <source>
        <dbReference type="ARBA" id="ARBA00024446"/>
    </source>
</evidence>
<dbReference type="STRING" id="1208324.P73_2846"/>
<dbReference type="Proteomes" id="UP000031521">
    <property type="component" value="Chromosome"/>
</dbReference>
<dbReference type="PANTHER" id="PTHR39330">
    <property type="entry name" value="ETHANOLAMINE AMMONIA-LYASE LIGHT CHAIN"/>
    <property type="match status" value="1"/>
</dbReference>
<dbReference type="KEGG" id="cid:P73_2846"/>
<dbReference type="GO" id="GO:0009350">
    <property type="term" value="C:ethanolamine ammonia-lyase complex"/>
    <property type="evidence" value="ECO:0007669"/>
    <property type="project" value="UniProtKB-UniRule"/>
</dbReference>
<accession>A0A0B5E3D3</accession>
<evidence type="ECO:0000256" key="3">
    <source>
        <dbReference type="ARBA" id="ARBA00023285"/>
    </source>
</evidence>
<dbReference type="EC" id="4.3.1.7" evidence="5"/>
<comment type="similarity">
    <text evidence="5">Belongs to the EutC family.</text>
</comment>
<dbReference type="AlphaFoldDB" id="A0A0B5E3D3"/>
<reference evidence="6 7" key="1">
    <citation type="journal article" date="2014" name="Int. J. Syst. Evol. Microbiol.">
        <title>Celeribacter indicus sp. nov., a polycyclic aromatic hydrocarbon-degrading bacterium from deep-sea sediment and reclassification of Huaishuia halophila as Celeribacter halophilus comb. nov.</title>
        <authorList>
            <person name="Lai Q."/>
            <person name="Cao J."/>
            <person name="Yuan J."/>
            <person name="Li F."/>
            <person name="Shao Z."/>
        </authorList>
    </citation>
    <scope>NUCLEOTIDE SEQUENCE [LARGE SCALE GENOMIC DNA]</scope>
    <source>
        <strain evidence="6">P73</strain>
    </source>
</reference>
<keyword evidence="4 5" id="KW-1283">Bacterial microcompartment</keyword>
<dbReference type="UniPathway" id="UPA00560"/>
<dbReference type="GO" id="GO:0031471">
    <property type="term" value="C:ethanolamine degradation polyhedral organelle"/>
    <property type="evidence" value="ECO:0007669"/>
    <property type="project" value="UniProtKB-UniRule"/>
</dbReference>
<dbReference type="HOGENOM" id="CLU_068224_1_0_5"/>
<dbReference type="RefSeq" id="WP_043870093.1">
    <property type="nucleotide sequence ID" value="NZ_CP004393.1"/>
</dbReference>
<dbReference type="OrthoDB" id="114248at2"/>
<dbReference type="GO" id="GO:0046336">
    <property type="term" value="P:ethanolamine catabolic process"/>
    <property type="evidence" value="ECO:0007669"/>
    <property type="project" value="UniProtKB-UniRule"/>
</dbReference>
<dbReference type="Gene3D" id="3.40.50.11240">
    <property type="entry name" value="Ethanolamine ammonia-lyase light chain (EutC)"/>
    <property type="match status" value="1"/>
</dbReference>
<comment type="subunit">
    <text evidence="5">The basic unit is a heterodimer which dimerizes to form tetramers. The heterotetramers trimerize; 6 large subunits form a core ring with 6 small subunits projecting outwards.</text>
</comment>
<proteinExistence type="inferred from homology"/>
<keyword evidence="2 5" id="KW-0456">Lyase</keyword>
<name>A0A0B5E3D3_9RHOB</name>
<dbReference type="InterPro" id="IPR042251">
    <property type="entry name" value="EutC_C"/>
</dbReference>
<evidence type="ECO:0000256" key="2">
    <source>
        <dbReference type="ARBA" id="ARBA00023239"/>
    </source>
</evidence>
<feature type="binding site" evidence="5">
    <location>
        <position position="145"/>
    </location>
    <ligand>
        <name>adenosylcob(III)alamin</name>
        <dbReference type="ChEBI" id="CHEBI:18408"/>
    </ligand>
</feature>
<comment type="pathway">
    <text evidence="5">Amine and polyamine degradation; ethanolamine degradation.</text>
</comment>
<dbReference type="InterPro" id="IPR042255">
    <property type="entry name" value="EutC_N"/>
</dbReference>
<evidence type="ECO:0000313" key="7">
    <source>
        <dbReference type="Proteomes" id="UP000031521"/>
    </source>
</evidence>
<dbReference type="GO" id="GO:0008851">
    <property type="term" value="F:ethanolamine ammonia-lyase activity"/>
    <property type="evidence" value="ECO:0007669"/>
    <property type="project" value="UniProtKB-UniRule"/>
</dbReference>